<proteinExistence type="predicted"/>
<feature type="transmembrane region" description="Helical" evidence="1">
    <location>
        <begin position="59"/>
        <end position="85"/>
    </location>
</feature>
<evidence type="ECO:0000256" key="1">
    <source>
        <dbReference type="SAM" id="Phobius"/>
    </source>
</evidence>
<evidence type="ECO:0000313" key="2">
    <source>
        <dbReference type="EMBL" id="MBK8524560.1"/>
    </source>
</evidence>
<comment type="caution">
    <text evidence="2">The sequence shown here is derived from an EMBL/GenBank/DDBJ whole genome shotgun (WGS) entry which is preliminary data.</text>
</comment>
<feature type="transmembrane region" description="Helical" evidence="1">
    <location>
        <begin position="21"/>
        <end position="39"/>
    </location>
</feature>
<accession>A0A9D7K192</accession>
<gene>
    <name evidence="2" type="ORF">IPL58_10875</name>
</gene>
<name>A0A9D7K192_9PROT</name>
<sequence>MRLISFANDYVRYVLRAARSSMPGWVFSLLIVGMMYVFYLQNTEGLIVTGMTSQIHDGLYFANLVFLGVGVAAGAVTIVFPAYVYHHDGMH</sequence>
<keyword evidence="1" id="KW-1133">Transmembrane helix</keyword>
<reference evidence="2" key="1">
    <citation type="submission" date="2020-10" db="EMBL/GenBank/DDBJ databases">
        <title>Connecting structure to function with the recovery of over 1000 high-quality activated sludge metagenome-assembled genomes encoding full-length rRNA genes using long-read sequencing.</title>
        <authorList>
            <person name="Singleton C.M."/>
            <person name="Petriglieri F."/>
            <person name="Kristensen J.M."/>
            <person name="Kirkegaard R.H."/>
            <person name="Michaelsen T.Y."/>
            <person name="Andersen M.H."/>
            <person name="Karst S.M."/>
            <person name="Dueholm M.S."/>
            <person name="Nielsen P.H."/>
            <person name="Albertsen M."/>
        </authorList>
    </citation>
    <scope>NUCLEOTIDE SEQUENCE</scope>
    <source>
        <strain evidence="2">Hirt_18-Q3-R61-65_BATAC.395</strain>
    </source>
</reference>
<dbReference type="EMBL" id="JADJUC010000011">
    <property type="protein sequence ID" value="MBK8524560.1"/>
    <property type="molecule type" value="Genomic_DNA"/>
</dbReference>
<dbReference type="Proteomes" id="UP000886689">
    <property type="component" value="Unassembled WGS sequence"/>
</dbReference>
<evidence type="ECO:0000313" key="3">
    <source>
        <dbReference type="Proteomes" id="UP000886689"/>
    </source>
</evidence>
<keyword evidence="1" id="KW-0472">Membrane</keyword>
<protein>
    <submittedName>
        <fullName evidence="2">Uncharacterized protein</fullName>
    </submittedName>
</protein>
<keyword evidence="1" id="KW-0812">Transmembrane</keyword>
<dbReference type="AlphaFoldDB" id="A0A9D7K192"/>
<organism evidence="2 3">
    <name type="scientific">Candidatus Proximibacter danicus</name>
    <dbReference type="NCBI Taxonomy" id="2954365"/>
    <lineage>
        <taxon>Bacteria</taxon>
        <taxon>Pseudomonadati</taxon>
        <taxon>Pseudomonadota</taxon>
        <taxon>Betaproteobacteria</taxon>
        <taxon>Candidatus Proximibacter</taxon>
    </lineage>
</organism>